<dbReference type="InterPro" id="IPR035919">
    <property type="entry name" value="EAL_sf"/>
</dbReference>
<dbReference type="SMART" id="SM00267">
    <property type="entry name" value="GGDEF"/>
    <property type="match status" value="1"/>
</dbReference>
<dbReference type="SMART" id="SM00052">
    <property type="entry name" value="EAL"/>
    <property type="match status" value="1"/>
</dbReference>
<dbReference type="SUPFAM" id="SSF55073">
    <property type="entry name" value="Nucleotide cyclase"/>
    <property type="match status" value="1"/>
</dbReference>
<feature type="transmembrane region" description="Helical" evidence="1">
    <location>
        <begin position="55"/>
        <end position="81"/>
    </location>
</feature>
<keyword evidence="5" id="KW-1185">Reference proteome</keyword>
<dbReference type="Proteomes" id="UP000252707">
    <property type="component" value="Unassembled WGS sequence"/>
</dbReference>
<dbReference type="EMBL" id="QPJY01000019">
    <property type="protein sequence ID" value="RCX22000.1"/>
    <property type="molecule type" value="Genomic_DNA"/>
</dbReference>
<feature type="domain" description="GGDEF" evidence="3">
    <location>
        <begin position="155"/>
        <end position="287"/>
    </location>
</feature>
<dbReference type="SUPFAM" id="SSF141868">
    <property type="entry name" value="EAL domain-like"/>
    <property type="match status" value="1"/>
</dbReference>
<evidence type="ECO:0000313" key="5">
    <source>
        <dbReference type="Proteomes" id="UP000252707"/>
    </source>
</evidence>
<keyword evidence="1" id="KW-1133">Transmembrane helix</keyword>
<dbReference type="Pfam" id="PF00563">
    <property type="entry name" value="EAL"/>
    <property type="match status" value="1"/>
</dbReference>
<protein>
    <submittedName>
        <fullName evidence="4">Diguanylate cyclase/phosphodiesterase</fullName>
    </submittedName>
</protein>
<evidence type="ECO:0000256" key="1">
    <source>
        <dbReference type="SAM" id="Phobius"/>
    </source>
</evidence>
<dbReference type="PANTHER" id="PTHR33121:SF19">
    <property type="entry name" value="CYCLIC DI-GMP PHOSPHODIESTERASE PA2567"/>
    <property type="match status" value="1"/>
</dbReference>
<keyword evidence="1" id="KW-0472">Membrane</keyword>
<dbReference type="OrthoDB" id="9804951at2"/>
<dbReference type="InterPro" id="IPR050706">
    <property type="entry name" value="Cyclic-di-GMP_PDE-like"/>
</dbReference>
<sequence>MSAFPTALSYRQPAWKRLPPERRVLVGVLVVVMILASAALVYLTGGIKYVYSHSMYLAILLGAFAYGMPGGLVTALAGGLLLGPWMPVDTLSGEMQQPVNWLLRLGMFLLVGGLAGAGVQRLTERARQLAWVAYHDPATGLPGRAWLEEALRGDPALAVVVLRLENLDELNNTFGVGVADELIRQAGERLRERLPQSTGVFQKEGNKLALTLPDRLVGEEPALVSLAAAALRAPFLLQEVPVHVTAHAGLARVELAGEDPLLRLRRAGIAAYQAHTELRDLHIYTPSMDSAARETQALLGELGPALEQGELRLHYQPKVRLATGAVEGAEALLRWQHPRVGLVPPGRFIGHAEQTTLINPITHWVIEAALRQLAEWRRAGLDMGVAVNLSTRNFSDPELAGHIHRMLEATGVPGGCLELEVTESAMMLNPDRAAAILSELGDTRVTISIDDFGTGYSSLAYLDRLPAACIKVDQSFVQRVETDNGAREIVRAAAAMAHAMGMEVVAEGVENARVLDLVTELGCDLAQGFHLCRPLPAPECRSWMEQPRGFPAAVPQPA</sequence>
<feature type="transmembrane region" description="Helical" evidence="1">
    <location>
        <begin position="24"/>
        <end position="43"/>
    </location>
</feature>
<dbReference type="Pfam" id="PF00990">
    <property type="entry name" value="GGDEF"/>
    <property type="match status" value="1"/>
</dbReference>
<evidence type="ECO:0000259" key="2">
    <source>
        <dbReference type="PROSITE" id="PS50883"/>
    </source>
</evidence>
<dbReference type="PROSITE" id="PS50883">
    <property type="entry name" value="EAL"/>
    <property type="match status" value="1"/>
</dbReference>
<accession>A0A369BKA8</accession>
<dbReference type="Gene3D" id="3.30.70.270">
    <property type="match status" value="1"/>
</dbReference>
<keyword evidence="1" id="KW-0812">Transmembrane</keyword>
<dbReference type="GO" id="GO:0071111">
    <property type="term" value="F:cyclic-guanylate-specific phosphodiesterase activity"/>
    <property type="evidence" value="ECO:0007669"/>
    <property type="project" value="InterPro"/>
</dbReference>
<dbReference type="RefSeq" id="WP_114281347.1">
    <property type="nucleotide sequence ID" value="NZ_QPJY01000019.1"/>
</dbReference>
<reference evidence="4 5" key="1">
    <citation type="submission" date="2018-07" db="EMBL/GenBank/DDBJ databases">
        <title>Genomic Encyclopedia of Type Strains, Phase IV (KMG-IV): sequencing the most valuable type-strain genomes for metagenomic binning, comparative biology and taxonomic classification.</title>
        <authorList>
            <person name="Goeker M."/>
        </authorList>
    </citation>
    <scope>NUCLEOTIDE SEQUENCE [LARGE SCALE GENOMIC DNA]</scope>
    <source>
        <strain evidence="4 5">DSM 26407</strain>
    </source>
</reference>
<feature type="domain" description="EAL" evidence="2">
    <location>
        <begin position="295"/>
        <end position="548"/>
    </location>
</feature>
<dbReference type="PANTHER" id="PTHR33121">
    <property type="entry name" value="CYCLIC DI-GMP PHOSPHODIESTERASE PDEF"/>
    <property type="match status" value="1"/>
</dbReference>
<dbReference type="PROSITE" id="PS50887">
    <property type="entry name" value="GGDEF"/>
    <property type="match status" value="1"/>
</dbReference>
<dbReference type="InterPro" id="IPR000160">
    <property type="entry name" value="GGDEF_dom"/>
</dbReference>
<dbReference type="AlphaFoldDB" id="A0A369BKA8"/>
<dbReference type="Gene3D" id="3.20.20.450">
    <property type="entry name" value="EAL domain"/>
    <property type="match status" value="1"/>
</dbReference>
<feature type="transmembrane region" description="Helical" evidence="1">
    <location>
        <begin position="101"/>
        <end position="119"/>
    </location>
</feature>
<gene>
    <name evidence="4" type="ORF">DFQ59_11917</name>
</gene>
<proteinExistence type="predicted"/>
<comment type="caution">
    <text evidence="4">The sequence shown here is derived from an EMBL/GenBank/DDBJ whole genome shotgun (WGS) entry which is preliminary data.</text>
</comment>
<dbReference type="InterPro" id="IPR043128">
    <property type="entry name" value="Rev_trsase/Diguanyl_cyclase"/>
</dbReference>
<dbReference type="InterPro" id="IPR029787">
    <property type="entry name" value="Nucleotide_cyclase"/>
</dbReference>
<dbReference type="CDD" id="cd01948">
    <property type="entry name" value="EAL"/>
    <property type="match status" value="1"/>
</dbReference>
<evidence type="ECO:0000259" key="3">
    <source>
        <dbReference type="PROSITE" id="PS50887"/>
    </source>
</evidence>
<evidence type="ECO:0000313" key="4">
    <source>
        <dbReference type="EMBL" id="RCX22000.1"/>
    </source>
</evidence>
<name>A0A369BKA8_9GAMM</name>
<organism evidence="4 5">
    <name type="scientific">Thioalbus denitrificans</name>
    <dbReference type="NCBI Taxonomy" id="547122"/>
    <lineage>
        <taxon>Bacteria</taxon>
        <taxon>Pseudomonadati</taxon>
        <taxon>Pseudomonadota</taxon>
        <taxon>Gammaproteobacteria</taxon>
        <taxon>Chromatiales</taxon>
        <taxon>Ectothiorhodospiraceae</taxon>
        <taxon>Thioalbus</taxon>
    </lineage>
</organism>
<dbReference type="InterPro" id="IPR001633">
    <property type="entry name" value="EAL_dom"/>
</dbReference>